<organism evidence="2 3">
    <name type="scientific">Marinobacterium mangrovicola</name>
    <dbReference type="NCBI Taxonomy" id="1476959"/>
    <lineage>
        <taxon>Bacteria</taxon>
        <taxon>Pseudomonadati</taxon>
        <taxon>Pseudomonadota</taxon>
        <taxon>Gammaproteobacteria</taxon>
        <taxon>Oceanospirillales</taxon>
        <taxon>Oceanospirillaceae</taxon>
        <taxon>Marinobacterium</taxon>
    </lineage>
</organism>
<evidence type="ECO:0000313" key="3">
    <source>
        <dbReference type="Proteomes" id="UP000294546"/>
    </source>
</evidence>
<dbReference type="AlphaFoldDB" id="A0A4R1GWF7"/>
<comment type="caution">
    <text evidence="2">The sequence shown here is derived from an EMBL/GenBank/DDBJ whole genome shotgun (WGS) entry which is preliminary data.</text>
</comment>
<evidence type="ECO:0000256" key="1">
    <source>
        <dbReference type="SAM" id="Phobius"/>
    </source>
</evidence>
<gene>
    <name evidence="2" type="ORF">CLV83_0844</name>
</gene>
<sequence>MLKSPIYLRLLALLAAGLLLAGMCTPLLTLTRLWLFDDRLSIIGGIGQLWLQGQYLLFVLILGFSVVLPLTKLLVLIRLLTLHSRGSSTAKRYLKLMHEYGRWAMLDVMVVAMLIVTVKLGVIVSIQVHYGLYLFAAGVLLTMLVTRQTVNWLEKPGVGAGADSAKDAGR</sequence>
<name>A0A4R1GWF7_9GAMM</name>
<evidence type="ECO:0000313" key="2">
    <source>
        <dbReference type="EMBL" id="TCK08752.1"/>
    </source>
</evidence>
<dbReference type="EMBL" id="SMFU01000007">
    <property type="protein sequence ID" value="TCK08752.1"/>
    <property type="molecule type" value="Genomic_DNA"/>
</dbReference>
<feature type="transmembrane region" description="Helical" evidence="1">
    <location>
        <begin position="103"/>
        <end position="124"/>
    </location>
</feature>
<keyword evidence="3" id="KW-1185">Reference proteome</keyword>
<accession>A0A4R1GWF7</accession>
<keyword evidence="1" id="KW-0812">Transmembrane</keyword>
<keyword evidence="1" id="KW-0472">Membrane</keyword>
<dbReference type="OrthoDB" id="9800207at2"/>
<dbReference type="Pfam" id="PF04403">
    <property type="entry name" value="PqiA"/>
    <property type="match status" value="1"/>
</dbReference>
<feature type="transmembrane region" description="Helical" evidence="1">
    <location>
        <begin position="53"/>
        <end position="82"/>
    </location>
</feature>
<keyword evidence="1" id="KW-1133">Transmembrane helix</keyword>
<proteinExistence type="predicted"/>
<dbReference type="Proteomes" id="UP000294546">
    <property type="component" value="Unassembled WGS sequence"/>
</dbReference>
<dbReference type="RefSeq" id="WP_132287934.1">
    <property type="nucleotide sequence ID" value="NZ_SMFU01000007.1"/>
</dbReference>
<protein>
    <submittedName>
        <fullName evidence="2">Paraquat-inducible protein A</fullName>
    </submittedName>
</protein>
<dbReference type="InterPro" id="IPR007498">
    <property type="entry name" value="PqiA-like"/>
</dbReference>
<reference evidence="2 3" key="1">
    <citation type="submission" date="2019-03" db="EMBL/GenBank/DDBJ databases">
        <title>Genomic Encyclopedia of Archaeal and Bacterial Type Strains, Phase II (KMG-II): from individual species to whole genera.</title>
        <authorList>
            <person name="Goeker M."/>
        </authorList>
    </citation>
    <scope>NUCLEOTIDE SEQUENCE [LARGE SCALE GENOMIC DNA]</scope>
    <source>
        <strain evidence="2 3">DSM 27697</strain>
    </source>
</reference>
<feature type="transmembrane region" description="Helical" evidence="1">
    <location>
        <begin position="130"/>
        <end position="146"/>
    </location>
</feature>